<accession>A0ABV6H338</accession>
<dbReference type="RefSeq" id="WP_382359141.1">
    <property type="nucleotide sequence ID" value="NZ_JBHLWV010000001.1"/>
</dbReference>
<gene>
    <name evidence="2" type="ORF">ACFFJD_00245</name>
</gene>
<proteinExistence type="predicted"/>
<organism evidence="2 3">
    <name type="scientific">Gordonia phosphorivorans</name>
    <dbReference type="NCBI Taxonomy" id="1056982"/>
    <lineage>
        <taxon>Bacteria</taxon>
        <taxon>Bacillati</taxon>
        <taxon>Actinomycetota</taxon>
        <taxon>Actinomycetes</taxon>
        <taxon>Mycobacteriales</taxon>
        <taxon>Gordoniaceae</taxon>
        <taxon>Gordonia</taxon>
    </lineage>
</organism>
<sequence length="220" mass="24370">MTTRLSAAIVVTALLAALLSVVATGPAEARTRCTKVAVIGDSKSERRIGAREVIAEQLNRRGMPSFLSTSSGRTVHRAGFGTDKRHGSGIAAVGHAKRAGANCFVIALGGNDAMRARGDRRVLRQSIEALMSAVGREHTVDWVTSTSGHLTGRWSRHTLHQFTIELDRARARWPNLEVNHWERVPEYLPLWWRPDLLHYHTGNTERGRYTVDSAFLRGSR</sequence>
<evidence type="ECO:0000313" key="2">
    <source>
        <dbReference type="EMBL" id="MFC0313287.1"/>
    </source>
</evidence>
<keyword evidence="1" id="KW-0732">Signal</keyword>
<feature type="chain" id="PRO_5046790797" description="SGNH hydrolase-type esterase domain-containing protein" evidence="1">
    <location>
        <begin position="30"/>
        <end position="220"/>
    </location>
</feature>
<name>A0ABV6H338_9ACTN</name>
<feature type="signal peptide" evidence="1">
    <location>
        <begin position="1"/>
        <end position="29"/>
    </location>
</feature>
<dbReference type="Proteomes" id="UP001589783">
    <property type="component" value="Unassembled WGS sequence"/>
</dbReference>
<reference evidence="2 3" key="1">
    <citation type="submission" date="2024-09" db="EMBL/GenBank/DDBJ databases">
        <authorList>
            <person name="Sun Q."/>
            <person name="Mori K."/>
        </authorList>
    </citation>
    <scope>NUCLEOTIDE SEQUENCE [LARGE SCALE GENOMIC DNA]</scope>
    <source>
        <strain evidence="2 3">CCM 7957</strain>
    </source>
</reference>
<evidence type="ECO:0000313" key="3">
    <source>
        <dbReference type="Proteomes" id="UP001589783"/>
    </source>
</evidence>
<keyword evidence="3" id="KW-1185">Reference proteome</keyword>
<comment type="caution">
    <text evidence="2">The sequence shown here is derived from an EMBL/GenBank/DDBJ whole genome shotgun (WGS) entry which is preliminary data.</text>
</comment>
<protein>
    <recommendedName>
        <fullName evidence="4">SGNH hydrolase-type esterase domain-containing protein</fullName>
    </recommendedName>
</protein>
<evidence type="ECO:0008006" key="4">
    <source>
        <dbReference type="Google" id="ProtNLM"/>
    </source>
</evidence>
<dbReference type="EMBL" id="JBHLWV010000001">
    <property type="protein sequence ID" value="MFC0313287.1"/>
    <property type="molecule type" value="Genomic_DNA"/>
</dbReference>
<evidence type="ECO:0000256" key="1">
    <source>
        <dbReference type="SAM" id="SignalP"/>
    </source>
</evidence>